<comment type="subcellular location">
    <subcellularLocation>
        <location evidence="1 7">Cell outer membrane</location>
        <topology evidence="1 7">Multi-pass membrane protein</topology>
    </subcellularLocation>
</comment>
<dbReference type="Pfam" id="PF07715">
    <property type="entry name" value="Plug"/>
    <property type="match status" value="1"/>
</dbReference>
<keyword evidence="4 7" id="KW-0812">Transmembrane</keyword>
<keyword evidence="5 7" id="KW-0472">Membrane</keyword>
<dbReference type="NCBIfam" id="TIGR04056">
    <property type="entry name" value="OMP_RagA_SusC"/>
    <property type="match status" value="1"/>
</dbReference>
<reference evidence="12" key="1">
    <citation type="journal article" date="2019" name="Int. J. Syst. Evol. Microbiol.">
        <title>The Global Catalogue of Microorganisms (GCM) 10K type strain sequencing project: providing services to taxonomists for standard genome sequencing and annotation.</title>
        <authorList>
            <consortium name="The Broad Institute Genomics Platform"/>
            <consortium name="The Broad Institute Genome Sequencing Center for Infectious Disease"/>
            <person name="Wu L."/>
            <person name="Ma J."/>
        </authorList>
    </citation>
    <scope>NUCLEOTIDE SEQUENCE [LARGE SCALE GENOMIC DNA]</scope>
    <source>
        <strain evidence="12">JCM 18200</strain>
    </source>
</reference>
<evidence type="ECO:0000256" key="8">
    <source>
        <dbReference type="SAM" id="SignalP"/>
    </source>
</evidence>
<dbReference type="InterPro" id="IPR039426">
    <property type="entry name" value="TonB-dep_rcpt-like"/>
</dbReference>
<evidence type="ECO:0000256" key="7">
    <source>
        <dbReference type="PROSITE-ProRule" id="PRU01360"/>
    </source>
</evidence>
<dbReference type="Proteomes" id="UP001501411">
    <property type="component" value="Unassembled WGS sequence"/>
</dbReference>
<dbReference type="EMBL" id="BAABIQ010000003">
    <property type="protein sequence ID" value="GAA4781527.1"/>
    <property type="molecule type" value="Genomic_DNA"/>
</dbReference>
<feature type="domain" description="Secretin/TonB short N-terminal" evidence="9">
    <location>
        <begin position="47"/>
        <end position="95"/>
    </location>
</feature>
<organism evidence="11 12">
    <name type="scientific">Olivibacter ginsenosidimutans</name>
    <dbReference type="NCBI Taxonomy" id="1176537"/>
    <lineage>
        <taxon>Bacteria</taxon>
        <taxon>Pseudomonadati</taxon>
        <taxon>Bacteroidota</taxon>
        <taxon>Sphingobacteriia</taxon>
        <taxon>Sphingobacteriales</taxon>
        <taxon>Sphingobacteriaceae</taxon>
        <taxon>Olivibacter</taxon>
    </lineage>
</organism>
<dbReference type="InterPro" id="IPR008969">
    <property type="entry name" value="CarboxyPept-like_regulatory"/>
</dbReference>
<evidence type="ECO:0000313" key="11">
    <source>
        <dbReference type="EMBL" id="GAA4781527.1"/>
    </source>
</evidence>
<keyword evidence="12" id="KW-1185">Reference proteome</keyword>
<evidence type="ECO:0000256" key="4">
    <source>
        <dbReference type="ARBA" id="ARBA00022692"/>
    </source>
</evidence>
<evidence type="ECO:0000256" key="2">
    <source>
        <dbReference type="ARBA" id="ARBA00022448"/>
    </source>
</evidence>
<evidence type="ECO:0000256" key="6">
    <source>
        <dbReference type="ARBA" id="ARBA00023237"/>
    </source>
</evidence>
<name>A0ABP9AHD3_9SPHI</name>
<keyword evidence="6 7" id="KW-0998">Cell outer membrane</keyword>
<proteinExistence type="inferred from homology"/>
<feature type="signal peptide" evidence="8">
    <location>
        <begin position="1"/>
        <end position="17"/>
    </location>
</feature>
<dbReference type="InterPro" id="IPR011662">
    <property type="entry name" value="Secretin/TonB_short_N"/>
</dbReference>
<gene>
    <name evidence="11" type="ORF">GCM10023231_06350</name>
</gene>
<dbReference type="Gene3D" id="3.55.50.30">
    <property type="match status" value="1"/>
</dbReference>
<keyword evidence="3 7" id="KW-1134">Transmembrane beta strand</keyword>
<dbReference type="RefSeq" id="WP_345230251.1">
    <property type="nucleotide sequence ID" value="NZ_BAABIQ010000003.1"/>
</dbReference>
<comment type="caution">
    <text evidence="11">The sequence shown here is derived from an EMBL/GenBank/DDBJ whole genome shotgun (WGS) entry which is preliminary data.</text>
</comment>
<evidence type="ECO:0000259" key="10">
    <source>
        <dbReference type="Pfam" id="PF07715"/>
    </source>
</evidence>
<dbReference type="InterPro" id="IPR023996">
    <property type="entry name" value="TonB-dep_OMP_SusC/RagA"/>
</dbReference>
<evidence type="ECO:0000313" key="12">
    <source>
        <dbReference type="Proteomes" id="UP001501411"/>
    </source>
</evidence>
<feature type="chain" id="PRO_5046774810" evidence="8">
    <location>
        <begin position="18"/>
        <end position="1128"/>
    </location>
</feature>
<dbReference type="SUPFAM" id="SSF49464">
    <property type="entry name" value="Carboxypeptidase regulatory domain-like"/>
    <property type="match status" value="1"/>
</dbReference>
<protein>
    <submittedName>
        <fullName evidence="11">SusC/RagA family TonB-linked outer membrane protein</fullName>
    </submittedName>
</protein>
<accession>A0ABP9AHD3</accession>
<dbReference type="InterPro" id="IPR036942">
    <property type="entry name" value="Beta-barrel_TonB_sf"/>
</dbReference>
<evidence type="ECO:0000256" key="5">
    <source>
        <dbReference type="ARBA" id="ARBA00023136"/>
    </source>
</evidence>
<evidence type="ECO:0000259" key="9">
    <source>
        <dbReference type="Pfam" id="PF07660"/>
    </source>
</evidence>
<dbReference type="Pfam" id="PF13715">
    <property type="entry name" value="CarbopepD_reg_2"/>
    <property type="match status" value="1"/>
</dbReference>
<dbReference type="Pfam" id="PF07660">
    <property type="entry name" value="STN"/>
    <property type="match status" value="1"/>
</dbReference>
<sequence length="1128" mass="125430">MKLTMAFVCLFSIGVYANSKAQSVNLSLKNAALEEVLQEIGRQTDFRFFYSDKLMQQAAPVTVQVKHGELDEVLKQLLTERKLTYKKIARTITILKEEQDKRQDIRVHGVVRDSLGTLSGVSVICKEQPNIGTTTNDKGEFTLTVPESTTLIFRFMGYAQQEKLATVGQPLQIIMVPAENLMNEVVVTALGISKEKRQIAYAVQEVKGEALNVARESNVAANLVGKVAGLRVTPKSTLFASPQISLRGAKTTIVIDGVPAPEDFDMWSLNADDIEDVTVLKGTASSALYGSVAQNGAIMITTKKGKGGKAGVELAYNTSTQFQAGFLRIPETQHDYGMGFNGEYAFVDGKGGGVNDAYGYVWGPKLNQPDPNTASGFIEIPQYNSPVDPNTGKLVPLPWITRGQDNLKNFLNNGLLTTHNVSFAGTTDKTDYRISLSHVYQKGQVPNTKLNSTSINLAGSLKISEKLRAEATLSYNKQYSPNYPTSGYSPDNYLYNIVLWMGPEVNIKDMRQYWRPDREGLEQLTYNYSWYNNPWFLAYEKERAYTNDVLVSQANLKYTINDDLKFMVRGGITSNFANSDLKTPYSYINYGTDAAPYGNYWLQKQNEMRLVTDALLTYNKTFLKDFNITASVGASSRLDHFNNLSSQTMGGLSVPGWYNLANSRNPVKSENTLTEKQVYGLYGYVDLDYKSMATLSITGRNDWTSALQSPNNSYFYPSASLSLIVSEMVKLPEAISLVKLRGAVTDATTDVSPYSTLQTYEIGDRWNGTPSLNLPGALRPPGLKPNKTIAQEYGAELRFLNNRIGLDMSYFNYDLTNNVVEVPLSLASGYSLIQMNGDKYRRRGIELVLSGTPVQTDNFRWNTIANYSRLRNTVLEYFGGEEIRGGVKVGERTDIYRGWAWQKSPDGQIVHENGIPQYINQEVNLGHTLPNWEFGFINNFNYKNFGLSIAIDGKIGGKLYNGVEAKMFEGGMHPATANHYRDDAYAGEKTYLAGGVEQTGGSATYDAQGNITSDTRTFAPNTTPVNYVDWVFATYTNGIDEANLYNRTYVKLREITLSYNMPAKLLSKTPFKAVSFSLVGRNLFLWSKVPFIDPDGYVDTALDPGGFDTTEIAEPTTRNIGFNLNLKF</sequence>
<keyword evidence="2 7" id="KW-0813">Transport</keyword>
<dbReference type="InterPro" id="IPR012910">
    <property type="entry name" value="Plug_dom"/>
</dbReference>
<dbReference type="InterPro" id="IPR037066">
    <property type="entry name" value="Plug_dom_sf"/>
</dbReference>
<evidence type="ECO:0000256" key="1">
    <source>
        <dbReference type="ARBA" id="ARBA00004571"/>
    </source>
</evidence>
<dbReference type="PROSITE" id="PS52016">
    <property type="entry name" value="TONB_DEPENDENT_REC_3"/>
    <property type="match status" value="1"/>
</dbReference>
<feature type="domain" description="TonB-dependent receptor plug" evidence="10">
    <location>
        <begin position="196"/>
        <end position="297"/>
    </location>
</feature>
<dbReference type="SUPFAM" id="SSF56935">
    <property type="entry name" value="Porins"/>
    <property type="match status" value="1"/>
</dbReference>
<dbReference type="Gene3D" id="2.40.170.20">
    <property type="entry name" value="TonB-dependent receptor, beta-barrel domain"/>
    <property type="match status" value="1"/>
</dbReference>
<dbReference type="Gene3D" id="2.170.130.10">
    <property type="entry name" value="TonB-dependent receptor, plug domain"/>
    <property type="match status" value="1"/>
</dbReference>
<comment type="similarity">
    <text evidence="7">Belongs to the TonB-dependent receptor family.</text>
</comment>
<evidence type="ECO:0000256" key="3">
    <source>
        <dbReference type="ARBA" id="ARBA00022452"/>
    </source>
</evidence>
<keyword evidence="8" id="KW-0732">Signal</keyword>